<accession>A0A6G4WNH3</accession>
<evidence type="ECO:0000313" key="6">
    <source>
        <dbReference type="Proteomes" id="UP001642900"/>
    </source>
</evidence>
<dbReference type="PROSITE" id="PS50043">
    <property type="entry name" value="HTH_LUXR_2"/>
    <property type="match status" value="1"/>
</dbReference>
<dbReference type="SUPFAM" id="SSF46894">
    <property type="entry name" value="C-terminal effector domain of the bipartite response regulators"/>
    <property type="match status" value="1"/>
</dbReference>
<dbReference type="InterPro" id="IPR016032">
    <property type="entry name" value="Sig_transdc_resp-reg_C-effctor"/>
</dbReference>
<dbReference type="InterPro" id="IPR000792">
    <property type="entry name" value="Tscrpt_reg_LuxR_C"/>
</dbReference>
<dbReference type="GO" id="GO:0003677">
    <property type="term" value="F:DNA binding"/>
    <property type="evidence" value="ECO:0007669"/>
    <property type="project" value="UniProtKB-KW"/>
</dbReference>
<protein>
    <submittedName>
        <fullName evidence="5">Response regulator transcription factor</fullName>
    </submittedName>
</protein>
<dbReference type="AlphaFoldDB" id="A0A6G4WNH3"/>
<dbReference type="PANTHER" id="PTHR44688:SF16">
    <property type="entry name" value="DNA-BINDING TRANSCRIPTIONAL ACTIVATOR DEVR_DOSR"/>
    <property type="match status" value="1"/>
</dbReference>
<evidence type="ECO:0000259" key="4">
    <source>
        <dbReference type="PROSITE" id="PS50043"/>
    </source>
</evidence>
<dbReference type="Gene3D" id="1.10.10.10">
    <property type="entry name" value="Winged helix-like DNA-binding domain superfamily/Winged helix DNA-binding domain"/>
    <property type="match status" value="1"/>
</dbReference>
<evidence type="ECO:0000313" key="5">
    <source>
        <dbReference type="EMBL" id="NGO56194.1"/>
    </source>
</evidence>
<reference evidence="5 6" key="1">
    <citation type="submission" date="2020-02" db="EMBL/GenBank/DDBJ databases">
        <title>Genome sequence of strain CCNWXJ40-4.</title>
        <authorList>
            <person name="Gao J."/>
            <person name="Sun J."/>
        </authorList>
    </citation>
    <scope>NUCLEOTIDE SEQUENCE [LARGE SCALE GENOMIC DNA]</scope>
    <source>
        <strain evidence="5 6">CCNWXJ 40-4</strain>
    </source>
</reference>
<dbReference type="Pfam" id="PF00196">
    <property type="entry name" value="GerE"/>
    <property type="match status" value="1"/>
</dbReference>
<dbReference type="PRINTS" id="PR00038">
    <property type="entry name" value="HTHLUXR"/>
</dbReference>
<organism evidence="5 6">
    <name type="scientific">Allomesorhizobium camelthorni</name>
    <dbReference type="NCBI Taxonomy" id="475069"/>
    <lineage>
        <taxon>Bacteria</taxon>
        <taxon>Pseudomonadati</taxon>
        <taxon>Pseudomonadota</taxon>
        <taxon>Alphaproteobacteria</taxon>
        <taxon>Hyphomicrobiales</taxon>
        <taxon>Phyllobacteriaceae</taxon>
        <taxon>Allomesorhizobium</taxon>
    </lineage>
</organism>
<dbReference type="Proteomes" id="UP001642900">
    <property type="component" value="Unassembled WGS sequence"/>
</dbReference>
<keyword evidence="3" id="KW-0804">Transcription</keyword>
<comment type="caution">
    <text evidence="5">The sequence shown here is derived from an EMBL/GenBank/DDBJ whole genome shotgun (WGS) entry which is preliminary data.</text>
</comment>
<keyword evidence="2" id="KW-0238">DNA-binding</keyword>
<evidence type="ECO:0000256" key="2">
    <source>
        <dbReference type="ARBA" id="ARBA00023125"/>
    </source>
</evidence>
<dbReference type="GO" id="GO:0006355">
    <property type="term" value="P:regulation of DNA-templated transcription"/>
    <property type="evidence" value="ECO:0007669"/>
    <property type="project" value="InterPro"/>
</dbReference>
<dbReference type="PROSITE" id="PS00622">
    <property type="entry name" value="HTH_LUXR_1"/>
    <property type="match status" value="1"/>
</dbReference>
<keyword evidence="1" id="KW-0805">Transcription regulation</keyword>
<dbReference type="CDD" id="cd06170">
    <property type="entry name" value="LuxR_C_like"/>
    <property type="match status" value="1"/>
</dbReference>
<dbReference type="EMBL" id="JAAKZF010000230">
    <property type="protein sequence ID" value="NGO56194.1"/>
    <property type="molecule type" value="Genomic_DNA"/>
</dbReference>
<keyword evidence="6" id="KW-1185">Reference proteome</keyword>
<gene>
    <name evidence="5" type="ORF">G6N73_35500</name>
</gene>
<evidence type="ECO:0000256" key="3">
    <source>
        <dbReference type="ARBA" id="ARBA00023163"/>
    </source>
</evidence>
<dbReference type="PANTHER" id="PTHR44688">
    <property type="entry name" value="DNA-BINDING TRANSCRIPTIONAL ACTIVATOR DEVR_DOSR"/>
    <property type="match status" value="1"/>
</dbReference>
<evidence type="ECO:0000256" key="1">
    <source>
        <dbReference type="ARBA" id="ARBA00023015"/>
    </source>
</evidence>
<name>A0A6G4WNH3_9HYPH</name>
<dbReference type="InterPro" id="IPR036388">
    <property type="entry name" value="WH-like_DNA-bd_sf"/>
</dbReference>
<dbReference type="SMART" id="SM00421">
    <property type="entry name" value="HTH_LUXR"/>
    <property type="match status" value="1"/>
</dbReference>
<feature type="domain" description="HTH luxR-type" evidence="4">
    <location>
        <begin position="129"/>
        <end position="194"/>
    </location>
</feature>
<proteinExistence type="predicted"/>
<sequence>MVRLLRDLYPLILGLQEAHLSYIANTLEMNARTTAASYGSEAVLVVSAKGKRLFSSNEWDKAEADLPRLMPALHASWNEDLTLLSIDDRHALAIQSLQLGQPTLDGGRIYVLRKLSEPPNGSNIAADLVCFYFNKLTKREGEIVKLIFAGYPTQSIAEKLGISLGTVKNHRNSIYEKLDITAERELFLLLLGHLGYPTSRAT</sequence>